<dbReference type="Proteomes" id="UP000066549">
    <property type="component" value="Chromosome"/>
</dbReference>
<reference evidence="2 3" key="1">
    <citation type="submission" date="2015-03" db="EMBL/GenBank/DDBJ databases">
        <title>Comparative analysis of the OM43 clade including a novel species from Red Sea uncovers genomic and metabolic diversity among marine methylotrophs.</title>
        <authorList>
            <person name="Jimenez-Infante F."/>
            <person name="Ngugi D.K."/>
            <person name="Vinu M."/>
            <person name="Alam I."/>
            <person name="Kamau A."/>
            <person name="Blom J."/>
            <person name="Bajic V.B."/>
            <person name="Stingl U."/>
        </authorList>
    </citation>
    <scope>NUCLEOTIDE SEQUENCE [LARGE SCALE GENOMIC DNA]</scope>
    <source>
        <strain evidence="2 3">MBRSH7</strain>
    </source>
</reference>
<feature type="transmembrane region" description="Helical" evidence="1">
    <location>
        <begin position="205"/>
        <end position="226"/>
    </location>
</feature>
<dbReference type="EMBL" id="CP011002">
    <property type="protein sequence ID" value="AKO66302.1"/>
    <property type="molecule type" value="Genomic_DNA"/>
</dbReference>
<organism evidence="2 3">
    <name type="scientific">Methylophilales bacterium MBRS-H7</name>
    <dbReference type="NCBI Taxonomy" id="1623450"/>
    <lineage>
        <taxon>Bacteria</taxon>
        <taxon>Pseudomonadati</taxon>
        <taxon>Pseudomonadota</taxon>
        <taxon>Betaproteobacteria</taxon>
        <taxon>Nitrosomonadales</taxon>
        <taxon>OM43 clade</taxon>
    </lineage>
</organism>
<keyword evidence="1" id="KW-1133">Transmembrane helix</keyword>
<feature type="transmembrane region" description="Helical" evidence="1">
    <location>
        <begin position="12"/>
        <end position="32"/>
    </location>
</feature>
<keyword evidence="3" id="KW-1185">Reference proteome</keyword>
<sequence length="458" mass="54016">MDFITHKVKEESLIFYLAFVSLVVLFADRIFFERYLFADGACILLENFYQGVFSEIPTRSISQFLLKIPMIFSQQFHVKDLFIAEKIFALGFFIPFLISFGAIQLFKNDYKKIGYFIFFLIVSLFYIPYSFFAVGEYNLIYPLIPLIIASFFQLKDLPEDVTARIIFNISIFILILSYDVFPFFSILLLTIFFNHHHNKKKINYFIPEIGLLIISLLAILSSKFSLDAQIVTNGLKGLTEYAYRQPDGFIYDTIIYFVAAMLISTIIFFTANNKNDKKQKKSKVRIIILFVVAVFCILANTANHYPSNSYFSKTMFLLIIIFFTSFIFLFSLEKFNGFIKISLNTLIIIFLINTLFMFIKAYEFKSYLNDFKKYIEINPTPYILQDEFLLNFKDDKRFYKKRFNYFVYDWSWGHACLSQIIKPENKSYVVGHCDPNYYDLFPELIKDFKGHESKNFKC</sequence>
<name>A0A0H4JCU4_9PROT</name>
<evidence type="ECO:0000313" key="3">
    <source>
        <dbReference type="Proteomes" id="UP000066549"/>
    </source>
</evidence>
<feature type="transmembrane region" description="Helical" evidence="1">
    <location>
        <begin position="314"/>
        <end position="332"/>
    </location>
</feature>
<proteinExistence type="predicted"/>
<feature type="transmembrane region" description="Helical" evidence="1">
    <location>
        <begin position="87"/>
        <end position="106"/>
    </location>
</feature>
<evidence type="ECO:0000313" key="2">
    <source>
        <dbReference type="EMBL" id="AKO66302.1"/>
    </source>
</evidence>
<evidence type="ECO:0000256" key="1">
    <source>
        <dbReference type="SAM" id="Phobius"/>
    </source>
</evidence>
<feature type="transmembrane region" description="Helical" evidence="1">
    <location>
        <begin position="341"/>
        <end position="359"/>
    </location>
</feature>
<gene>
    <name evidence="2" type="ORF">VI33_06465</name>
</gene>
<protein>
    <submittedName>
        <fullName evidence="2">Uncharacterized protein</fullName>
    </submittedName>
</protein>
<feature type="transmembrane region" description="Helical" evidence="1">
    <location>
        <begin position="254"/>
        <end position="272"/>
    </location>
</feature>
<dbReference type="AlphaFoldDB" id="A0A0H4JCU4"/>
<keyword evidence="1" id="KW-0812">Transmembrane</keyword>
<feature type="transmembrane region" description="Helical" evidence="1">
    <location>
        <begin position="284"/>
        <end position="302"/>
    </location>
</feature>
<feature type="transmembrane region" description="Helical" evidence="1">
    <location>
        <begin position="113"/>
        <end position="132"/>
    </location>
</feature>
<keyword evidence="1" id="KW-0472">Membrane</keyword>
<feature type="transmembrane region" description="Helical" evidence="1">
    <location>
        <begin position="165"/>
        <end position="193"/>
    </location>
</feature>
<accession>A0A0H4JCU4</accession>